<dbReference type="AlphaFoldDB" id="A0A6J4RYQ9"/>
<evidence type="ECO:0000259" key="1">
    <source>
        <dbReference type="Pfam" id="PF20208"/>
    </source>
</evidence>
<sequence length="61" mass="6221">GRGEGPDPSLAKSFVSDVAAARQERHPAVGAGEDVRFEAQKVSGYALVADGRVLHAAAFAG</sequence>
<dbReference type="EMBL" id="CADCVK010000214">
    <property type="protein sequence ID" value="CAA9478687.1"/>
    <property type="molecule type" value="Genomic_DNA"/>
</dbReference>
<gene>
    <name evidence="2" type="ORF">AVDCRST_MAG12-1366</name>
</gene>
<feature type="non-terminal residue" evidence="2">
    <location>
        <position position="1"/>
    </location>
</feature>
<dbReference type="InterPro" id="IPR046699">
    <property type="entry name" value="ARPP-1"/>
</dbReference>
<feature type="domain" description="ARG and Rhodanese-Phosphatase-superfamily-associated" evidence="1">
    <location>
        <begin position="9"/>
        <end position="59"/>
    </location>
</feature>
<accession>A0A6J4RYQ9</accession>
<organism evidence="2">
    <name type="scientific">uncultured Rubrobacteraceae bacterium</name>
    <dbReference type="NCBI Taxonomy" id="349277"/>
    <lineage>
        <taxon>Bacteria</taxon>
        <taxon>Bacillati</taxon>
        <taxon>Actinomycetota</taxon>
        <taxon>Rubrobacteria</taxon>
        <taxon>Rubrobacterales</taxon>
        <taxon>Rubrobacteraceae</taxon>
        <taxon>environmental samples</taxon>
    </lineage>
</organism>
<evidence type="ECO:0000313" key="2">
    <source>
        <dbReference type="EMBL" id="CAA9478687.1"/>
    </source>
</evidence>
<proteinExistence type="predicted"/>
<protein>
    <recommendedName>
        <fullName evidence="1">ARG and Rhodanese-Phosphatase-superfamily-associated domain-containing protein</fullName>
    </recommendedName>
</protein>
<name>A0A6J4RYQ9_9ACTN</name>
<reference evidence="2" key="1">
    <citation type="submission" date="2020-02" db="EMBL/GenBank/DDBJ databases">
        <authorList>
            <person name="Meier V. D."/>
        </authorList>
    </citation>
    <scope>NUCLEOTIDE SEQUENCE</scope>
    <source>
        <strain evidence="2">AVDCRST_MAG12</strain>
    </source>
</reference>
<dbReference type="Pfam" id="PF20208">
    <property type="entry name" value="ARPP-1"/>
    <property type="match status" value="1"/>
</dbReference>